<keyword evidence="2" id="KW-1185">Reference proteome</keyword>
<dbReference type="OrthoDB" id="202415at2759"/>
<protein>
    <submittedName>
        <fullName evidence="1">Uncharacterized protein</fullName>
    </submittedName>
</protein>
<proteinExistence type="predicted"/>
<name>A0A150GLG1_GONPE</name>
<dbReference type="EMBL" id="LSYV01000016">
    <property type="protein sequence ID" value="KXZ50696.1"/>
    <property type="molecule type" value="Genomic_DNA"/>
</dbReference>
<organism evidence="1 2">
    <name type="scientific">Gonium pectorale</name>
    <name type="common">Green alga</name>
    <dbReference type="NCBI Taxonomy" id="33097"/>
    <lineage>
        <taxon>Eukaryota</taxon>
        <taxon>Viridiplantae</taxon>
        <taxon>Chlorophyta</taxon>
        <taxon>core chlorophytes</taxon>
        <taxon>Chlorophyceae</taxon>
        <taxon>CS clade</taxon>
        <taxon>Chlamydomonadales</taxon>
        <taxon>Volvocaceae</taxon>
        <taxon>Gonium</taxon>
    </lineage>
</organism>
<accession>A0A150GLG1</accession>
<gene>
    <name evidence="1" type="ORF">GPECTOR_15g380</name>
</gene>
<sequence length="266" mass="27004">MAVGTVASGDFIAASGSAGASHPSATAATAARLGDPAAAADATAAISPMTAVAANVTTMPMAAAPAAAPTAEALATAAASAAAAPAAAADGSQPRDFALAPNYTALNCSHYAPTYSQIDADLAVHRQLGGVGLNATRFIAARLGSPGMRGMTVGFFGGRAYLLTPTDWAVLRHHAALHLAFLRMLLHVEAAFGGHVPDVAFVLTTSDTPRHVSPRIVNVSSPLPRLPPSYAAGSWFEPGPYPVAGIGKSDFFPDVLLVPNFHFHMK</sequence>
<dbReference type="AlphaFoldDB" id="A0A150GLG1"/>
<reference evidence="2" key="1">
    <citation type="journal article" date="2016" name="Nat. Commun.">
        <title>The Gonium pectorale genome demonstrates co-option of cell cycle regulation during the evolution of multicellularity.</title>
        <authorList>
            <person name="Hanschen E.R."/>
            <person name="Marriage T.N."/>
            <person name="Ferris P.J."/>
            <person name="Hamaji T."/>
            <person name="Toyoda A."/>
            <person name="Fujiyama A."/>
            <person name="Neme R."/>
            <person name="Noguchi H."/>
            <person name="Minakuchi Y."/>
            <person name="Suzuki M."/>
            <person name="Kawai-Toyooka H."/>
            <person name="Smith D.R."/>
            <person name="Sparks H."/>
            <person name="Anderson J."/>
            <person name="Bakaric R."/>
            <person name="Luria V."/>
            <person name="Karger A."/>
            <person name="Kirschner M.W."/>
            <person name="Durand P.M."/>
            <person name="Michod R.E."/>
            <person name="Nozaki H."/>
            <person name="Olson B.J."/>
        </authorList>
    </citation>
    <scope>NUCLEOTIDE SEQUENCE [LARGE SCALE GENOMIC DNA]</scope>
    <source>
        <strain evidence="2">NIES-2863</strain>
    </source>
</reference>
<evidence type="ECO:0000313" key="1">
    <source>
        <dbReference type="EMBL" id="KXZ50696.1"/>
    </source>
</evidence>
<evidence type="ECO:0000313" key="2">
    <source>
        <dbReference type="Proteomes" id="UP000075714"/>
    </source>
</evidence>
<dbReference type="Proteomes" id="UP000075714">
    <property type="component" value="Unassembled WGS sequence"/>
</dbReference>
<comment type="caution">
    <text evidence="1">The sequence shown here is derived from an EMBL/GenBank/DDBJ whole genome shotgun (WGS) entry which is preliminary data.</text>
</comment>